<dbReference type="PROSITE" id="PS51782">
    <property type="entry name" value="LYSM"/>
    <property type="match status" value="1"/>
</dbReference>
<dbReference type="SMART" id="SM00257">
    <property type="entry name" value="LysM"/>
    <property type="match status" value="1"/>
</dbReference>
<dbReference type="AlphaFoldDB" id="A0A0R1WMU2"/>
<feature type="signal peptide" evidence="2">
    <location>
        <begin position="1"/>
        <end position="21"/>
    </location>
</feature>
<dbReference type="STRING" id="1423755.FC40_GL000766"/>
<dbReference type="SUPFAM" id="SSF54106">
    <property type="entry name" value="LysM domain"/>
    <property type="match status" value="1"/>
</dbReference>
<dbReference type="Pfam" id="PF01476">
    <property type="entry name" value="LysM"/>
    <property type="match status" value="1"/>
</dbReference>
<protein>
    <submittedName>
        <fullName evidence="4">Peptidoglycan binding protein</fullName>
    </submittedName>
</protein>
<feature type="compositionally biased region" description="Polar residues" evidence="1">
    <location>
        <begin position="211"/>
        <end position="223"/>
    </location>
</feature>
<dbReference type="EMBL" id="AZGD01000090">
    <property type="protein sequence ID" value="KRM18977.1"/>
    <property type="molecule type" value="Genomic_DNA"/>
</dbReference>
<gene>
    <name evidence="4" type="ORF">FC40_GL000766</name>
</gene>
<keyword evidence="5" id="KW-1185">Reference proteome</keyword>
<organism evidence="4 5">
    <name type="scientific">Ligilactobacillus hayakitensis DSM 18933 = JCM 14209</name>
    <dbReference type="NCBI Taxonomy" id="1423755"/>
    <lineage>
        <taxon>Bacteria</taxon>
        <taxon>Bacillati</taxon>
        <taxon>Bacillota</taxon>
        <taxon>Bacilli</taxon>
        <taxon>Lactobacillales</taxon>
        <taxon>Lactobacillaceae</taxon>
        <taxon>Ligilactobacillus</taxon>
    </lineage>
</organism>
<dbReference type="Gene3D" id="3.10.350.10">
    <property type="entry name" value="LysM domain"/>
    <property type="match status" value="1"/>
</dbReference>
<dbReference type="CDD" id="cd00118">
    <property type="entry name" value="LysM"/>
    <property type="match status" value="1"/>
</dbReference>
<feature type="compositionally biased region" description="Low complexity" evidence="1">
    <location>
        <begin position="224"/>
        <end position="233"/>
    </location>
</feature>
<reference evidence="4 5" key="1">
    <citation type="journal article" date="2015" name="Genome Announc.">
        <title>Expanding the biotechnology potential of lactobacilli through comparative genomics of 213 strains and associated genera.</title>
        <authorList>
            <person name="Sun Z."/>
            <person name="Harris H.M."/>
            <person name="McCann A."/>
            <person name="Guo C."/>
            <person name="Argimon S."/>
            <person name="Zhang W."/>
            <person name="Yang X."/>
            <person name="Jeffery I.B."/>
            <person name="Cooney J.C."/>
            <person name="Kagawa T.F."/>
            <person name="Liu W."/>
            <person name="Song Y."/>
            <person name="Salvetti E."/>
            <person name="Wrobel A."/>
            <person name="Rasinkangas P."/>
            <person name="Parkhill J."/>
            <person name="Rea M.C."/>
            <person name="O'Sullivan O."/>
            <person name="Ritari J."/>
            <person name="Douillard F.P."/>
            <person name="Paul Ross R."/>
            <person name="Yang R."/>
            <person name="Briner A.E."/>
            <person name="Felis G.E."/>
            <person name="de Vos W.M."/>
            <person name="Barrangou R."/>
            <person name="Klaenhammer T.R."/>
            <person name="Caufield P.W."/>
            <person name="Cui Y."/>
            <person name="Zhang H."/>
            <person name="O'Toole P.W."/>
        </authorList>
    </citation>
    <scope>NUCLEOTIDE SEQUENCE [LARGE SCALE GENOMIC DNA]</scope>
    <source>
        <strain evidence="4 5">DSM 18933</strain>
    </source>
</reference>
<feature type="domain" description="LysM" evidence="3">
    <location>
        <begin position="29"/>
        <end position="73"/>
    </location>
</feature>
<dbReference type="InterPro" id="IPR018392">
    <property type="entry name" value="LysM"/>
</dbReference>
<accession>A0A0R1WMU2</accession>
<keyword evidence="2" id="KW-0732">Signal</keyword>
<feature type="compositionally biased region" description="Low complexity" evidence="1">
    <location>
        <begin position="182"/>
        <end position="200"/>
    </location>
</feature>
<proteinExistence type="predicted"/>
<name>A0A0R1WMU2_9LACO</name>
<dbReference type="InterPro" id="IPR036779">
    <property type="entry name" value="LysM_dom_sf"/>
</dbReference>
<evidence type="ECO:0000256" key="2">
    <source>
        <dbReference type="SAM" id="SignalP"/>
    </source>
</evidence>
<evidence type="ECO:0000256" key="1">
    <source>
        <dbReference type="SAM" id="MobiDB-lite"/>
    </source>
</evidence>
<comment type="caution">
    <text evidence="4">The sequence shown here is derived from an EMBL/GenBank/DDBJ whole genome shotgun (WGS) entry which is preliminary data.</text>
</comment>
<feature type="compositionally biased region" description="Low complexity" evidence="1">
    <location>
        <begin position="159"/>
        <end position="173"/>
    </location>
</feature>
<sequence>MKKRNKVLLSLSAASGLIATGATNSVKADKITVKAGDTVSQLALDYSTTIENVQCLNNLEDVNFILIGQQLEMGNGQAVTTSYYQGNTQTLEQNTNVQENVSQTQVANEVTAQQSQQVEVQSDQNQKTSTDVTQSVTSQTDVAQNISSTTQVAQENVMQDSTSTTPDQQSTDTNVTVSQAQPTTAVTTNNNSVSTPSYYSAPTDNNADKAVSQNSYATSPKSQSDYNYNNNYSKNSATNVVATANSNDNKTSSATDNEQAAKDWIANKESGGSYTARNGIYIGKYQLTASYLNGDYSAENQERVADNYVKNRYGSWTAAKDFWQNHNWY</sequence>
<dbReference type="Proteomes" id="UP000051054">
    <property type="component" value="Unassembled WGS sequence"/>
</dbReference>
<evidence type="ECO:0000313" key="5">
    <source>
        <dbReference type="Proteomes" id="UP000051054"/>
    </source>
</evidence>
<dbReference type="RefSeq" id="WP_056938401.1">
    <property type="nucleotide sequence ID" value="NZ_AZGD01000090.1"/>
</dbReference>
<feature type="region of interest" description="Disordered" evidence="1">
    <location>
        <begin position="119"/>
        <end position="141"/>
    </location>
</feature>
<evidence type="ECO:0000259" key="3">
    <source>
        <dbReference type="PROSITE" id="PS51782"/>
    </source>
</evidence>
<dbReference type="eggNOG" id="COG1388">
    <property type="taxonomic scope" value="Bacteria"/>
</dbReference>
<evidence type="ECO:0000313" key="4">
    <source>
        <dbReference type="EMBL" id="KRM18977.1"/>
    </source>
</evidence>
<dbReference type="PATRIC" id="fig|1423755.3.peg.819"/>
<feature type="region of interest" description="Disordered" evidence="1">
    <location>
        <begin position="155"/>
        <end position="233"/>
    </location>
</feature>
<feature type="chain" id="PRO_5038532011" evidence="2">
    <location>
        <begin position="22"/>
        <end position="329"/>
    </location>
</feature>